<dbReference type="Proteomes" id="UP001172102">
    <property type="component" value="Unassembled WGS sequence"/>
</dbReference>
<gene>
    <name evidence="1" type="ORF">B0H67DRAFT_193339</name>
</gene>
<comment type="caution">
    <text evidence="1">The sequence shown here is derived from an EMBL/GenBank/DDBJ whole genome shotgun (WGS) entry which is preliminary data.</text>
</comment>
<keyword evidence="2" id="KW-1185">Reference proteome</keyword>
<name>A0AA40ARC3_9PEZI</name>
<dbReference type="EMBL" id="JAUKUA010000003">
    <property type="protein sequence ID" value="KAK0720522.1"/>
    <property type="molecule type" value="Genomic_DNA"/>
</dbReference>
<evidence type="ECO:0000313" key="1">
    <source>
        <dbReference type="EMBL" id="KAK0720522.1"/>
    </source>
</evidence>
<reference evidence="1" key="1">
    <citation type="submission" date="2023-06" db="EMBL/GenBank/DDBJ databases">
        <title>Genome-scale phylogeny and comparative genomics of the fungal order Sordariales.</title>
        <authorList>
            <consortium name="Lawrence Berkeley National Laboratory"/>
            <person name="Hensen N."/>
            <person name="Bonometti L."/>
            <person name="Westerberg I."/>
            <person name="Brannstrom I.O."/>
            <person name="Guillou S."/>
            <person name="Cros-Aarteil S."/>
            <person name="Calhoun S."/>
            <person name="Haridas S."/>
            <person name="Kuo A."/>
            <person name="Mondo S."/>
            <person name="Pangilinan J."/>
            <person name="Riley R."/>
            <person name="Labutti K."/>
            <person name="Andreopoulos B."/>
            <person name="Lipzen A."/>
            <person name="Chen C."/>
            <person name="Yanf M."/>
            <person name="Daum C."/>
            <person name="Ng V."/>
            <person name="Clum A."/>
            <person name="Steindorff A."/>
            <person name="Ohm R."/>
            <person name="Martin F."/>
            <person name="Silar P."/>
            <person name="Natvig D."/>
            <person name="Lalanne C."/>
            <person name="Gautier V."/>
            <person name="Ament-Velasquez S.L."/>
            <person name="Kruys A."/>
            <person name="Hutchinson M.I."/>
            <person name="Powell A.J."/>
            <person name="Barry K."/>
            <person name="Miller A.N."/>
            <person name="Grigoriev I.V."/>
            <person name="Debuchy R."/>
            <person name="Gladieux P."/>
            <person name="Thoren M.H."/>
            <person name="Johannesson H."/>
        </authorList>
    </citation>
    <scope>NUCLEOTIDE SEQUENCE</scope>
    <source>
        <strain evidence="1">SMH4607-1</strain>
    </source>
</reference>
<dbReference type="AlphaFoldDB" id="A0AA40ARC3"/>
<sequence length="82" mass="9812">MVWFVFWKYKDSPEYQDTGNESKASDILTTFRIQFGPAKEEYMYTKRQMPPTQLRYPNQPICSRRLPAQQPVIQLHSTRNNL</sequence>
<protein>
    <submittedName>
        <fullName evidence="1">Uncharacterized protein</fullName>
    </submittedName>
</protein>
<evidence type="ECO:0000313" key="2">
    <source>
        <dbReference type="Proteomes" id="UP001172102"/>
    </source>
</evidence>
<proteinExistence type="predicted"/>
<accession>A0AA40ARC3</accession>
<organism evidence="1 2">
    <name type="scientific">Lasiosphaeris hirsuta</name>
    <dbReference type="NCBI Taxonomy" id="260670"/>
    <lineage>
        <taxon>Eukaryota</taxon>
        <taxon>Fungi</taxon>
        <taxon>Dikarya</taxon>
        <taxon>Ascomycota</taxon>
        <taxon>Pezizomycotina</taxon>
        <taxon>Sordariomycetes</taxon>
        <taxon>Sordariomycetidae</taxon>
        <taxon>Sordariales</taxon>
        <taxon>Lasiosphaeriaceae</taxon>
        <taxon>Lasiosphaeris</taxon>
    </lineage>
</organism>